<reference evidence="15" key="2">
    <citation type="journal article" date="2023" name="Int. J. Mol. Sci.">
        <title>De Novo Assembly and Annotation of 11 Diverse Shrub Willow (Salix) Genomes Reveals Novel Gene Organization in Sex-Linked Regions.</title>
        <authorList>
            <person name="Hyden B."/>
            <person name="Feng K."/>
            <person name="Yates T.B."/>
            <person name="Jawdy S."/>
            <person name="Cereghino C."/>
            <person name="Smart L.B."/>
            <person name="Muchero W."/>
        </authorList>
    </citation>
    <scope>NUCLEOTIDE SEQUENCE</scope>
    <source>
        <tissue evidence="15">Shoot tip</tissue>
    </source>
</reference>
<evidence type="ECO:0000256" key="2">
    <source>
        <dbReference type="ARBA" id="ARBA00008422"/>
    </source>
</evidence>
<dbReference type="CDD" id="cd07061">
    <property type="entry name" value="HP_HAP_like"/>
    <property type="match status" value="1"/>
</dbReference>
<dbReference type="GO" id="GO:0016020">
    <property type="term" value="C:membrane"/>
    <property type="evidence" value="ECO:0007669"/>
    <property type="project" value="UniProtKB-SubCell"/>
</dbReference>
<comment type="similarity">
    <text evidence="2">Belongs to the histidine acid phosphatase family. MINPP1 subfamily.</text>
</comment>
<reference evidence="15" key="1">
    <citation type="submission" date="2022-11" db="EMBL/GenBank/DDBJ databases">
        <authorList>
            <person name="Hyden B.L."/>
            <person name="Feng K."/>
            <person name="Yates T."/>
            <person name="Jawdy S."/>
            <person name="Smart L.B."/>
            <person name="Muchero W."/>
        </authorList>
    </citation>
    <scope>NUCLEOTIDE SEQUENCE</scope>
    <source>
        <tissue evidence="15">Shoot tip</tissue>
    </source>
</reference>
<keyword evidence="6 14" id="KW-0732">Signal</keyword>
<evidence type="ECO:0000256" key="1">
    <source>
        <dbReference type="ARBA" id="ARBA00004370"/>
    </source>
</evidence>
<comment type="catalytic activity">
    <reaction evidence="11">
        <text>1D-myo-inositol 1,2,4,5,6-pentakisphosphate + H2O = 1D-myo-inositol 1,2,5,6-tetrakisphosphate + phosphate</text>
        <dbReference type="Rhea" id="RHEA:77115"/>
        <dbReference type="ChEBI" id="CHEBI:15377"/>
        <dbReference type="ChEBI" id="CHEBI:43474"/>
        <dbReference type="ChEBI" id="CHEBI:57798"/>
        <dbReference type="ChEBI" id="CHEBI:195535"/>
        <dbReference type="EC" id="3.1.3.62"/>
    </reaction>
    <physiologicalReaction direction="left-to-right" evidence="11">
        <dbReference type="Rhea" id="RHEA:77116"/>
    </physiologicalReaction>
</comment>
<evidence type="ECO:0000256" key="7">
    <source>
        <dbReference type="ARBA" id="ARBA00022801"/>
    </source>
</evidence>
<feature type="chain" id="PRO_5040364148" description="Multiple inositol polyphosphate phosphatase 1" evidence="14">
    <location>
        <begin position="19"/>
        <end position="310"/>
    </location>
</feature>
<evidence type="ECO:0000256" key="3">
    <source>
        <dbReference type="ARBA" id="ARBA00012976"/>
    </source>
</evidence>
<evidence type="ECO:0000256" key="9">
    <source>
        <dbReference type="ARBA" id="ARBA00031642"/>
    </source>
</evidence>
<evidence type="ECO:0000256" key="14">
    <source>
        <dbReference type="SAM" id="SignalP"/>
    </source>
</evidence>
<dbReference type="PANTHER" id="PTHR20963">
    <property type="entry name" value="MULTIPLE INOSITOL POLYPHOSPHATE PHOSPHATASE-RELATED"/>
    <property type="match status" value="1"/>
</dbReference>
<name>A0A9Q0WT34_9ROSI</name>
<organism evidence="15 16">
    <name type="scientific">Salix koriyanagi</name>
    <dbReference type="NCBI Taxonomy" id="2511006"/>
    <lineage>
        <taxon>Eukaryota</taxon>
        <taxon>Viridiplantae</taxon>
        <taxon>Streptophyta</taxon>
        <taxon>Embryophyta</taxon>
        <taxon>Tracheophyta</taxon>
        <taxon>Spermatophyta</taxon>
        <taxon>Magnoliopsida</taxon>
        <taxon>eudicotyledons</taxon>
        <taxon>Gunneridae</taxon>
        <taxon>Pentapetalae</taxon>
        <taxon>rosids</taxon>
        <taxon>fabids</taxon>
        <taxon>Malpighiales</taxon>
        <taxon>Salicaceae</taxon>
        <taxon>Saliceae</taxon>
        <taxon>Salix</taxon>
    </lineage>
</organism>
<dbReference type="InterPro" id="IPR029033">
    <property type="entry name" value="His_PPase_superfam"/>
</dbReference>
<dbReference type="InterPro" id="IPR000560">
    <property type="entry name" value="His_Pase_clade-2"/>
</dbReference>
<dbReference type="Proteomes" id="UP001151752">
    <property type="component" value="Chromosome 10"/>
</dbReference>
<dbReference type="EC" id="3.1.3.62" evidence="4"/>
<comment type="subcellular location">
    <subcellularLocation>
        <location evidence="1">Membrane</location>
    </subcellularLocation>
</comment>
<keyword evidence="7" id="KW-0378">Hydrolase</keyword>
<evidence type="ECO:0000256" key="8">
    <source>
        <dbReference type="ARBA" id="ARBA00023136"/>
    </source>
</evidence>
<protein>
    <recommendedName>
        <fullName evidence="5">Multiple inositol polyphosphate phosphatase 1</fullName>
        <ecNumber evidence="4">3.1.3.62</ecNumber>
        <ecNumber evidence="3">3.1.3.80</ecNumber>
    </recommendedName>
    <alternativeName>
        <fullName evidence="9">2,3-bisphosphoglycerate 3-phosphatase</fullName>
    </alternativeName>
</protein>
<dbReference type="GO" id="GO:0034417">
    <property type="term" value="F:bisphosphoglycerate 3-phosphatase activity"/>
    <property type="evidence" value="ECO:0007669"/>
    <property type="project" value="UniProtKB-EC"/>
</dbReference>
<evidence type="ECO:0000256" key="13">
    <source>
        <dbReference type="ARBA" id="ARBA00043832"/>
    </source>
</evidence>
<dbReference type="Pfam" id="PF00328">
    <property type="entry name" value="His_Phos_2"/>
    <property type="match status" value="1"/>
</dbReference>
<dbReference type="SUPFAM" id="SSF53254">
    <property type="entry name" value="Phosphoglycerate mutase-like"/>
    <property type="match status" value="1"/>
</dbReference>
<evidence type="ECO:0000313" key="15">
    <source>
        <dbReference type="EMBL" id="KAJ6772569.1"/>
    </source>
</evidence>
<gene>
    <name evidence="15" type="ORF">OIU74_018731</name>
</gene>
<keyword evidence="8" id="KW-0472">Membrane</keyword>
<evidence type="ECO:0000256" key="5">
    <source>
        <dbReference type="ARBA" id="ARBA00018097"/>
    </source>
</evidence>
<evidence type="ECO:0000256" key="4">
    <source>
        <dbReference type="ARBA" id="ARBA00013040"/>
    </source>
</evidence>
<keyword evidence="16" id="KW-1185">Reference proteome</keyword>
<evidence type="ECO:0000256" key="12">
    <source>
        <dbReference type="ARBA" id="ARBA00043691"/>
    </source>
</evidence>
<comment type="caution">
    <text evidence="15">The sequence shown here is derived from an EMBL/GenBank/DDBJ whole genome shotgun (WGS) entry which is preliminary data.</text>
</comment>
<sequence length="310" mass="34454">MFAILKLLLLSISSQLNADQGFDVRRHLCTVTRYDVAKDIANTSAAAANNIPNGCTPIHVNLVARHGTRSPNKKRMRELDKLASHLGELIREAEEQNLSLEKVPSWLRRWKSPWRGKLKGGELISKGEEELLQVPRASASAVAFGMGFLSEKGGLGPAQHQSFTVTSEIPASDIILRFHDCCGNYKDFKKKQEPAVDKLKEPVLDEITTALVSRYGLKFTRQDTATLWFLCKQEASVLDITDRACGLFSPSEVVLLEWADDLELFILKGYGNSINYRMGVPLLEDVVQSMEQAIKANEGKSSCQMLDSVC</sequence>
<comment type="catalytic activity">
    <reaction evidence="13">
        <text>(2R)-2,3-bisphosphoglycerate + H2O = (2R)-2-phosphoglycerate + phosphate</text>
        <dbReference type="Rhea" id="RHEA:27381"/>
        <dbReference type="ChEBI" id="CHEBI:15377"/>
        <dbReference type="ChEBI" id="CHEBI:43474"/>
        <dbReference type="ChEBI" id="CHEBI:58248"/>
        <dbReference type="ChEBI" id="CHEBI:58289"/>
        <dbReference type="EC" id="3.1.3.80"/>
    </reaction>
    <physiologicalReaction direction="left-to-right" evidence="13">
        <dbReference type="Rhea" id="RHEA:27382"/>
    </physiologicalReaction>
</comment>
<comment type="catalytic activity">
    <reaction evidence="10">
        <text>1D-myo-inositol 1,2,5,6-tetrakisphosphate + H2O = 1D-myo-inositol 1,2,6-trisphosphate + phosphate</text>
        <dbReference type="Rhea" id="RHEA:77119"/>
        <dbReference type="ChEBI" id="CHEBI:15377"/>
        <dbReference type="ChEBI" id="CHEBI:43474"/>
        <dbReference type="ChEBI" id="CHEBI:195535"/>
        <dbReference type="ChEBI" id="CHEBI:195537"/>
        <dbReference type="EC" id="3.1.3.62"/>
    </reaction>
    <physiologicalReaction direction="left-to-right" evidence="10">
        <dbReference type="Rhea" id="RHEA:77120"/>
    </physiologicalReaction>
</comment>
<feature type="signal peptide" evidence="14">
    <location>
        <begin position="1"/>
        <end position="18"/>
    </location>
</feature>
<accession>A0A9Q0WT34</accession>
<dbReference type="EMBL" id="JAPFFM010000002">
    <property type="protein sequence ID" value="KAJ6772569.1"/>
    <property type="molecule type" value="Genomic_DNA"/>
</dbReference>
<dbReference type="EC" id="3.1.3.80" evidence="3"/>
<evidence type="ECO:0000313" key="16">
    <source>
        <dbReference type="Proteomes" id="UP001151752"/>
    </source>
</evidence>
<dbReference type="PANTHER" id="PTHR20963:SF8">
    <property type="entry name" value="MULTIPLE INOSITOL POLYPHOSPHATE PHOSPHATASE 1"/>
    <property type="match status" value="1"/>
</dbReference>
<evidence type="ECO:0000256" key="11">
    <source>
        <dbReference type="ARBA" id="ARBA00043671"/>
    </source>
</evidence>
<evidence type="ECO:0000256" key="10">
    <source>
        <dbReference type="ARBA" id="ARBA00043668"/>
    </source>
</evidence>
<dbReference type="GO" id="GO:0052745">
    <property type="term" value="F:inositol phosphate phosphatase activity"/>
    <property type="evidence" value="ECO:0007669"/>
    <property type="project" value="TreeGrafter"/>
</dbReference>
<dbReference type="Gene3D" id="3.40.50.1240">
    <property type="entry name" value="Phosphoglycerate mutase-like"/>
    <property type="match status" value="1"/>
</dbReference>
<comment type="catalytic activity">
    <reaction evidence="12">
        <text>1D-myo-inositol hexakisphosphate + H2O = 1D-myo-inositol 1,2,4,5,6-pentakisphosphate + phosphate</text>
        <dbReference type="Rhea" id="RHEA:16989"/>
        <dbReference type="ChEBI" id="CHEBI:15377"/>
        <dbReference type="ChEBI" id="CHEBI:43474"/>
        <dbReference type="ChEBI" id="CHEBI:57798"/>
        <dbReference type="ChEBI" id="CHEBI:58130"/>
        <dbReference type="EC" id="3.1.3.62"/>
    </reaction>
    <physiologicalReaction direction="left-to-right" evidence="12">
        <dbReference type="Rhea" id="RHEA:16990"/>
    </physiologicalReaction>
</comment>
<proteinExistence type="inferred from homology"/>
<dbReference type="GO" id="GO:0003993">
    <property type="term" value="F:acid phosphatase activity"/>
    <property type="evidence" value="ECO:0007669"/>
    <property type="project" value="TreeGrafter"/>
</dbReference>
<dbReference type="AlphaFoldDB" id="A0A9Q0WT34"/>
<evidence type="ECO:0000256" key="6">
    <source>
        <dbReference type="ARBA" id="ARBA00022729"/>
    </source>
</evidence>